<protein>
    <submittedName>
        <fullName evidence="1">Uncharacterized protein</fullName>
    </submittedName>
</protein>
<accession>A0A0D7A8F7</accession>
<feature type="non-terminal residue" evidence="1">
    <location>
        <position position="57"/>
    </location>
</feature>
<proteinExistence type="predicted"/>
<evidence type="ECO:0000313" key="1">
    <source>
        <dbReference type="EMBL" id="KIY47010.1"/>
    </source>
</evidence>
<gene>
    <name evidence="1" type="ORF">FISHEDRAFT_18933</name>
</gene>
<name>A0A0D7A8F7_9AGAR</name>
<dbReference type="EMBL" id="KN882016">
    <property type="protein sequence ID" value="KIY47010.1"/>
    <property type="molecule type" value="Genomic_DNA"/>
</dbReference>
<evidence type="ECO:0000313" key="2">
    <source>
        <dbReference type="Proteomes" id="UP000054144"/>
    </source>
</evidence>
<dbReference type="AlphaFoldDB" id="A0A0D7A8F7"/>
<keyword evidence="2" id="KW-1185">Reference proteome</keyword>
<sequence>MPTSTVPYEILFDFTNDSTSRMSFQLRRHGASNGPTILLQRSESVSLVLTAGSLYEY</sequence>
<dbReference type="Proteomes" id="UP000054144">
    <property type="component" value="Unassembled WGS sequence"/>
</dbReference>
<organism evidence="1 2">
    <name type="scientific">Fistulina hepatica ATCC 64428</name>
    <dbReference type="NCBI Taxonomy" id="1128425"/>
    <lineage>
        <taxon>Eukaryota</taxon>
        <taxon>Fungi</taxon>
        <taxon>Dikarya</taxon>
        <taxon>Basidiomycota</taxon>
        <taxon>Agaricomycotina</taxon>
        <taxon>Agaricomycetes</taxon>
        <taxon>Agaricomycetidae</taxon>
        <taxon>Agaricales</taxon>
        <taxon>Fistulinaceae</taxon>
        <taxon>Fistulina</taxon>
    </lineage>
</organism>
<reference evidence="1 2" key="1">
    <citation type="journal article" date="2015" name="Fungal Genet. Biol.">
        <title>Evolution of novel wood decay mechanisms in Agaricales revealed by the genome sequences of Fistulina hepatica and Cylindrobasidium torrendii.</title>
        <authorList>
            <person name="Floudas D."/>
            <person name="Held B.W."/>
            <person name="Riley R."/>
            <person name="Nagy L.G."/>
            <person name="Koehler G."/>
            <person name="Ransdell A.S."/>
            <person name="Younus H."/>
            <person name="Chow J."/>
            <person name="Chiniquy J."/>
            <person name="Lipzen A."/>
            <person name="Tritt A."/>
            <person name="Sun H."/>
            <person name="Haridas S."/>
            <person name="LaButti K."/>
            <person name="Ohm R.A."/>
            <person name="Kues U."/>
            <person name="Blanchette R.A."/>
            <person name="Grigoriev I.V."/>
            <person name="Minto R.E."/>
            <person name="Hibbett D.S."/>
        </authorList>
    </citation>
    <scope>NUCLEOTIDE SEQUENCE [LARGE SCALE GENOMIC DNA]</scope>
    <source>
        <strain evidence="1 2">ATCC 64428</strain>
    </source>
</reference>
<dbReference type="OrthoDB" id="3249150at2759"/>